<name>A0A2P2J0B7_RHIMU</name>
<organism evidence="2">
    <name type="scientific">Rhizophora mucronata</name>
    <name type="common">Asiatic mangrove</name>
    <dbReference type="NCBI Taxonomy" id="61149"/>
    <lineage>
        <taxon>Eukaryota</taxon>
        <taxon>Viridiplantae</taxon>
        <taxon>Streptophyta</taxon>
        <taxon>Embryophyta</taxon>
        <taxon>Tracheophyta</taxon>
        <taxon>Spermatophyta</taxon>
        <taxon>Magnoliopsida</taxon>
        <taxon>eudicotyledons</taxon>
        <taxon>Gunneridae</taxon>
        <taxon>Pentapetalae</taxon>
        <taxon>rosids</taxon>
        <taxon>fabids</taxon>
        <taxon>Malpighiales</taxon>
        <taxon>Rhizophoraceae</taxon>
        <taxon>Rhizophora</taxon>
    </lineage>
</organism>
<keyword evidence="1" id="KW-1133">Transmembrane helix</keyword>
<reference evidence="2" key="1">
    <citation type="submission" date="2018-02" db="EMBL/GenBank/DDBJ databases">
        <title>Rhizophora mucronata_Transcriptome.</title>
        <authorList>
            <person name="Meera S.P."/>
            <person name="Sreeshan A."/>
            <person name="Augustine A."/>
        </authorList>
    </citation>
    <scope>NUCLEOTIDE SEQUENCE</scope>
    <source>
        <tissue evidence="2">Leaf</tissue>
    </source>
</reference>
<keyword evidence="1" id="KW-0812">Transmembrane</keyword>
<keyword evidence="1" id="KW-0472">Membrane</keyword>
<dbReference type="AlphaFoldDB" id="A0A2P2J0B7"/>
<evidence type="ECO:0000256" key="1">
    <source>
        <dbReference type="SAM" id="Phobius"/>
    </source>
</evidence>
<evidence type="ECO:0000313" key="2">
    <source>
        <dbReference type="EMBL" id="MBW86903.1"/>
    </source>
</evidence>
<protein>
    <submittedName>
        <fullName evidence="2">Uncharacterized protein</fullName>
    </submittedName>
</protein>
<accession>A0A2P2J0B7</accession>
<feature type="transmembrane region" description="Helical" evidence="1">
    <location>
        <begin position="20"/>
        <end position="39"/>
    </location>
</feature>
<dbReference type="EMBL" id="GGEC01006420">
    <property type="protein sequence ID" value="MBW86903.1"/>
    <property type="molecule type" value="Transcribed_RNA"/>
</dbReference>
<sequence>MNLNLCILPNPDLTDDRRMTLGSLAAIRKIALPFFVYFAKFFRCK</sequence>
<proteinExistence type="predicted"/>